<dbReference type="EMBL" id="VSSQ01019258">
    <property type="protein sequence ID" value="MPM63167.1"/>
    <property type="molecule type" value="Genomic_DNA"/>
</dbReference>
<dbReference type="AlphaFoldDB" id="A0A645BCX0"/>
<sequence length="150" mass="17060">MILNQKIYDIVSVDDASLNLKSQLGTTIKLDRIDLAEKLFSVKDSLANTWQCQSKNGELFDTFRIKFNTKGEYSIYENTQSGWVIVDSQSGTFKTHYKYIVLAYNSTNYFSAVAGSKNSCFDIISLSPSKQELTIKNQDYTYVFSLVVNQ</sequence>
<evidence type="ECO:0000313" key="1">
    <source>
        <dbReference type="EMBL" id="MPM63167.1"/>
    </source>
</evidence>
<comment type="caution">
    <text evidence="1">The sequence shown here is derived from an EMBL/GenBank/DDBJ whole genome shotgun (WGS) entry which is preliminary data.</text>
</comment>
<organism evidence="1">
    <name type="scientific">bioreactor metagenome</name>
    <dbReference type="NCBI Taxonomy" id="1076179"/>
    <lineage>
        <taxon>unclassified sequences</taxon>
        <taxon>metagenomes</taxon>
        <taxon>ecological metagenomes</taxon>
    </lineage>
</organism>
<reference evidence="1" key="1">
    <citation type="submission" date="2019-08" db="EMBL/GenBank/DDBJ databases">
        <authorList>
            <person name="Kucharzyk K."/>
            <person name="Murdoch R.W."/>
            <person name="Higgins S."/>
            <person name="Loffler F."/>
        </authorList>
    </citation>
    <scope>NUCLEOTIDE SEQUENCE</scope>
</reference>
<name>A0A645BCX0_9ZZZZ</name>
<proteinExistence type="predicted"/>
<accession>A0A645BCX0</accession>
<gene>
    <name evidence="1" type="ORF">SDC9_110047</name>
</gene>
<protein>
    <submittedName>
        <fullName evidence="1">Uncharacterized protein</fullName>
    </submittedName>
</protein>